<name>A0A8J2LN24_9HEXA</name>
<organism evidence="1 2">
    <name type="scientific">Allacma fusca</name>
    <dbReference type="NCBI Taxonomy" id="39272"/>
    <lineage>
        <taxon>Eukaryota</taxon>
        <taxon>Metazoa</taxon>
        <taxon>Ecdysozoa</taxon>
        <taxon>Arthropoda</taxon>
        <taxon>Hexapoda</taxon>
        <taxon>Collembola</taxon>
        <taxon>Symphypleona</taxon>
        <taxon>Sminthuridae</taxon>
        <taxon>Allacma</taxon>
    </lineage>
</organism>
<dbReference type="EMBL" id="CAJVCH010536022">
    <property type="protein sequence ID" value="CAG7825380.1"/>
    <property type="molecule type" value="Genomic_DNA"/>
</dbReference>
<accession>A0A8J2LN24</accession>
<evidence type="ECO:0000313" key="1">
    <source>
        <dbReference type="EMBL" id="CAG7825380.1"/>
    </source>
</evidence>
<dbReference type="Proteomes" id="UP000708208">
    <property type="component" value="Unassembled WGS sequence"/>
</dbReference>
<protein>
    <submittedName>
        <fullName evidence="1">Uncharacterized protein</fullName>
    </submittedName>
</protein>
<dbReference type="AlphaFoldDB" id="A0A8J2LN24"/>
<proteinExistence type="predicted"/>
<reference evidence="1" key="1">
    <citation type="submission" date="2021-06" db="EMBL/GenBank/DDBJ databases">
        <authorList>
            <person name="Hodson N. C."/>
            <person name="Mongue J. A."/>
            <person name="Jaron S. K."/>
        </authorList>
    </citation>
    <scope>NUCLEOTIDE SEQUENCE</scope>
</reference>
<comment type="caution">
    <text evidence="1">The sequence shown here is derived from an EMBL/GenBank/DDBJ whole genome shotgun (WGS) entry which is preliminary data.</text>
</comment>
<evidence type="ECO:0000313" key="2">
    <source>
        <dbReference type="Proteomes" id="UP000708208"/>
    </source>
</evidence>
<gene>
    <name evidence="1" type="ORF">AFUS01_LOCUS35493</name>
</gene>
<keyword evidence="2" id="KW-1185">Reference proteome</keyword>
<sequence>MVRRRKWKSTIIIILVMILELVAVASTYEGSSVFFGSRINSDYSQMHRA</sequence>
<feature type="non-terminal residue" evidence="1">
    <location>
        <position position="1"/>
    </location>
</feature>